<evidence type="ECO:0000313" key="2">
    <source>
        <dbReference type="Proteomes" id="UP000663879"/>
    </source>
</evidence>
<proteinExistence type="predicted"/>
<dbReference type="EMBL" id="CAJNOC010007027">
    <property type="protein sequence ID" value="CAF1090642.1"/>
    <property type="molecule type" value="Genomic_DNA"/>
</dbReference>
<sequence>MDENETVLINLSDENSKLNAILYKPNYFLQKLAGNLDPGKSPRPIRDRRQPDFYQAAKFPNLNNVGKLSDAKNSSTSVTKLTGIKDKNDEDFSLKAYFDYVSEYQVEANGKGEDKENKKLIADGHGDLSVSKLEQVAVPVVTEDKVKEAYQVGSNNNLKSNNKNKIIKVNSILSPKIVTYGPESTNSSNDNSAVNTTSLDPRFYSVRPAGALRNVSIGVSGVSNFKAPSLVAVENLPNTQEAKDFIKSLLNLTFTGQITEVSYETESFESMVLMIETSEANREISPEDEREYQVDDVRFKRIQFYNLDKPDNVVDCFICKRWIDKDGMEEHVKNFHPFFSIVAKMRCPICDRRMADSGRGAFELLPCGNAVCINWLSIF</sequence>
<name>A0A814NHN4_9BILA</name>
<comment type="caution">
    <text evidence="1">The sequence shown here is derived from an EMBL/GenBank/DDBJ whole genome shotgun (WGS) entry which is preliminary data.</text>
</comment>
<gene>
    <name evidence="1" type="ORF">OXX778_LOCUS20653</name>
</gene>
<evidence type="ECO:0000313" key="1">
    <source>
        <dbReference type="EMBL" id="CAF1090642.1"/>
    </source>
</evidence>
<keyword evidence="2" id="KW-1185">Reference proteome</keyword>
<dbReference type="AlphaFoldDB" id="A0A814NHN4"/>
<organism evidence="1 2">
    <name type="scientific">Brachionus calyciflorus</name>
    <dbReference type="NCBI Taxonomy" id="104777"/>
    <lineage>
        <taxon>Eukaryota</taxon>
        <taxon>Metazoa</taxon>
        <taxon>Spiralia</taxon>
        <taxon>Gnathifera</taxon>
        <taxon>Rotifera</taxon>
        <taxon>Eurotatoria</taxon>
        <taxon>Monogononta</taxon>
        <taxon>Pseudotrocha</taxon>
        <taxon>Ploima</taxon>
        <taxon>Brachionidae</taxon>
        <taxon>Brachionus</taxon>
    </lineage>
</organism>
<reference evidence="1" key="1">
    <citation type="submission" date="2021-02" db="EMBL/GenBank/DDBJ databases">
        <authorList>
            <person name="Nowell W R."/>
        </authorList>
    </citation>
    <scope>NUCLEOTIDE SEQUENCE</scope>
    <source>
        <strain evidence="1">Ploen Becks lab</strain>
    </source>
</reference>
<protein>
    <submittedName>
        <fullName evidence="1">Uncharacterized protein</fullName>
    </submittedName>
</protein>
<dbReference type="Proteomes" id="UP000663879">
    <property type="component" value="Unassembled WGS sequence"/>
</dbReference>
<accession>A0A814NHN4</accession>